<evidence type="ECO:0000256" key="1">
    <source>
        <dbReference type="SAM" id="Phobius"/>
    </source>
</evidence>
<proteinExistence type="predicted"/>
<dbReference type="EMBL" id="EF710645">
    <property type="protein sequence ID" value="ACE75148.1"/>
    <property type="molecule type" value="Genomic_DNA"/>
</dbReference>
<keyword evidence="1" id="KW-0472">Membrane</keyword>
<protein>
    <submittedName>
        <fullName evidence="2">Uncharacterized protein</fullName>
    </submittedName>
</protein>
<organism evidence="2">
    <name type="scientific">Glyptapanteles flavicoxis</name>
    <dbReference type="NCBI Taxonomy" id="463051"/>
    <lineage>
        <taxon>Eukaryota</taxon>
        <taxon>Metazoa</taxon>
        <taxon>Ecdysozoa</taxon>
        <taxon>Arthropoda</taxon>
        <taxon>Hexapoda</taxon>
        <taxon>Insecta</taxon>
        <taxon>Pterygota</taxon>
        <taxon>Neoptera</taxon>
        <taxon>Endopterygota</taxon>
        <taxon>Hymenoptera</taxon>
        <taxon>Apocrita</taxon>
        <taxon>Ichneumonoidea</taxon>
        <taxon>Braconidae</taxon>
        <taxon>Microgastrinae</taxon>
        <taxon>Glyptapanteles</taxon>
    </lineage>
</organism>
<keyword evidence="1" id="KW-0812">Transmembrane</keyword>
<feature type="transmembrane region" description="Helical" evidence="1">
    <location>
        <begin position="128"/>
        <end position="147"/>
    </location>
</feature>
<gene>
    <name evidence="2" type="ORF">GFP_L3_0090</name>
</gene>
<sequence>MSPTRQRSSFWSSRSRSFGLGQILILSYLLYPIFGRNINITEGDTLTRSFFSLLLKKCASISLENGQTNLEVLARRLILPLVILEKMHHQCGYILLRAWETYPMYFIKILVHNDFFEHYSKLNRIHKAVIMVGSVSFTILLPLHLGMSR</sequence>
<reference evidence="2" key="1">
    <citation type="submission" date="2007-06" db="EMBL/GenBank/DDBJ databases">
        <title>Bracovirus Evolution: Comparative Genomics of Multiple Viral and Proviral Genomes.</title>
        <authorList>
            <person name="Desjardins C.A."/>
            <person name="Gundersen-Rindal D.E."/>
            <person name="Hostetler J.B."/>
            <person name="Tallon L.J."/>
            <person name="Utterback T.R."/>
            <person name="Fuester R.W."/>
            <person name="Schatz M.C."/>
            <person name="Pedroni M.J."/>
            <person name="Fadrosh D.W."/>
            <person name="Haas B.J."/>
            <person name="Toms B.S."/>
            <person name="Chen D."/>
            <person name="Nene V."/>
        </authorList>
    </citation>
    <scope>NUCLEOTIDE SEQUENCE</scope>
</reference>
<dbReference type="AlphaFoldDB" id="B7S8C3"/>
<accession>B7S8C3</accession>
<evidence type="ECO:0000313" key="2">
    <source>
        <dbReference type="EMBL" id="ACE75148.1"/>
    </source>
</evidence>
<name>B7S8C3_9HYME</name>
<keyword evidence="1" id="KW-1133">Transmembrane helix</keyword>